<dbReference type="InterPro" id="IPR047590">
    <property type="entry name" value="FtsX_proteobact-type"/>
</dbReference>
<reference evidence="16" key="1">
    <citation type="submission" date="2022-07" db="EMBL/GenBank/DDBJ databases">
        <title>Complete genome sequence of Salinispirillum sp. LH10-3-1 capable of multiple carbohydrate inversion isolated from a soda lake.</title>
        <authorList>
            <person name="Liu J."/>
            <person name="Zhai Y."/>
            <person name="Zhang H."/>
            <person name="Yang H."/>
            <person name="Qu J."/>
            <person name="Li J."/>
        </authorList>
    </citation>
    <scope>NUCLEOTIDE SEQUENCE</scope>
    <source>
        <strain evidence="16">LH 10-3-1</strain>
    </source>
</reference>
<name>A0AB38YG35_9GAMM</name>
<evidence type="ECO:0000256" key="2">
    <source>
        <dbReference type="ARBA" id="ARBA00007379"/>
    </source>
</evidence>
<evidence type="ECO:0000313" key="16">
    <source>
        <dbReference type="EMBL" id="WLD58268.1"/>
    </source>
</evidence>
<dbReference type="NCBIfam" id="TIGR00439">
    <property type="entry name" value="FtsX_Gneg"/>
    <property type="match status" value="1"/>
</dbReference>
<comment type="subunit">
    <text evidence="3">Forms a membrane-associated complex with FtsE.</text>
</comment>
<comment type="subcellular location">
    <subcellularLocation>
        <location evidence="1">Cell inner membrane</location>
        <topology evidence="1">Multi-pass membrane protein</topology>
    </subcellularLocation>
</comment>
<keyword evidence="6 12" id="KW-0997">Cell inner membrane</keyword>
<evidence type="ECO:0000256" key="5">
    <source>
        <dbReference type="ARBA" id="ARBA00022475"/>
    </source>
</evidence>
<sequence>MVSSKKKPVNRMKRRGYTPREFNSQAWLSHHQHLFIESLRDVIKQPFSNALTWLVIAVALALPALLFVTQKNLEQLAGQWQDGAQVSLFLYDRVAEREGRLLALDIRDRPEVREAWYLSKQEAMADFASWLDMGGVIESLDNNPLPATIVVLPVSQTRADIEVLGEVLGLLPEVADLQLDIEWVQRLENINEFLQRAMLAIASVLGLTVLLVVGNTMRMATEARRDEIMVVKLVGATHSFVRRPFLYMGLWYGFFGGIMACLLVWGSLALLNEPVSSLAQSYGSAMQLRSLHFGEGLLLLLSAMLLSIVSTWVTVSRRLAHIEPNPVL</sequence>
<dbReference type="Pfam" id="PF02687">
    <property type="entry name" value="FtsX"/>
    <property type="match status" value="1"/>
</dbReference>
<evidence type="ECO:0000256" key="13">
    <source>
        <dbReference type="SAM" id="Phobius"/>
    </source>
</evidence>
<evidence type="ECO:0000256" key="11">
    <source>
        <dbReference type="ARBA" id="ARBA00023306"/>
    </source>
</evidence>
<dbReference type="Gene3D" id="3.30.70.3040">
    <property type="match status" value="1"/>
</dbReference>
<evidence type="ECO:0000256" key="10">
    <source>
        <dbReference type="ARBA" id="ARBA00023136"/>
    </source>
</evidence>
<evidence type="ECO:0000256" key="7">
    <source>
        <dbReference type="ARBA" id="ARBA00022618"/>
    </source>
</evidence>
<evidence type="ECO:0000256" key="9">
    <source>
        <dbReference type="ARBA" id="ARBA00022989"/>
    </source>
</evidence>
<accession>A0AB38YG35</accession>
<feature type="transmembrane region" description="Helical" evidence="13">
    <location>
        <begin position="193"/>
        <end position="214"/>
    </location>
</feature>
<evidence type="ECO:0000259" key="15">
    <source>
        <dbReference type="Pfam" id="PF18075"/>
    </source>
</evidence>
<dbReference type="PIRSF" id="PIRSF003097">
    <property type="entry name" value="FtsX"/>
    <property type="match status" value="1"/>
</dbReference>
<feature type="transmembrane region" description="Helical" evidence="13">
    <location>
        <begin position="50"/>
        <end position="68"/>
    </location>
</feature>
<keyword evidence="8 13" id="KW-0812">Transmembrane</keyword>
<dbReference type="Pfam" id="PF18075">
    <property type="entry name" value="FtsX_ECD"/>
    <property type="match status" value="1"/>
</dbReference>
<organism evidence="16">
    <name type="scientific">Salinispirillum sp. LH 10-3-1</name>
    <dbReference type="NCBI Taxonomy" id="2952525"/>
    <lineage>
        <taxon>Bacteria</taxon>
        <taxon>Pseudomonadati</taxon>
        <taxon>Pseudomonadota</taxon>
        <taxon>Gammaproteobacteria</taxon>
        <taxon>Oceanospirillales</taxon>
        <taxon>Saccharospirillaceae</taxon>
        <taxon>Salinispirillum</taxon>
    </lineage>
</organism>
<dbReference type="InterPro" id="IPR040690">
    <property type="entry name" value="FtsX_ECD"/>
</dbReference>
<evidence type="ECO:0000256" key="6">
    <source>
        <dbReference type="ARBA" id="ARBA00022519"/>
    </source>
</evidence>
<feature type="domain" description="FtsX extracellular" evidence="15">
    <location>
        <begin position="85"/>
        <end position="174"/>
    </location>
</feature>
<dbReference type="InterPro" id="IPR004513">
    <property type="entry name" value="FtsX"/>
</dbReference>
<dbReference type="PANTHER" id="PTHR47755">
    <property type="entry name" value="CELL DIVISION PROTEIN FTSX"/>
    <property type="match status" value="1"/>
</dbReference>
<evidence type="ECO:0000256" key="12">
    <source>
        <dbReference type="PIRNR" id="PIRNR003097"/>
    </source>
</evidence>
<dbReference type="GO" id="GO:0032153">
    <property type="term" value="C:cell division site"/>
    <property type="evidence" value="ECO:0007669"/>
    <property type="project" value="TreeGrafter"/>
</dbReference>
<dbReference type="AlphaFoldDB" id="A0AB38YG35"/>
<keyword evidence="11 12" id="KW-0131">Cell cycle</keyword>
<evidence type="ECO:0000259" key="14">
    <source>
        <dbReference type="Pfam" id="PF02687"/>
    </source>
</evidence>
<keyword evidence="9 13" id="KW-1133">Transmembrane helix</keyword>
<keyword evidence="5 12" id="KW-1003">Cell membrane</keyword>
<dbReference type="GO" id="GO:0005886">
    <property type="term" value="C:plasma membrane"/>
    <property type="evidence" value="ECO:0007669"/>
    <property type="project" value="UniProtKB-SubCell"/>
</dbReference>
<comment type="similarity">
    <text evidence="2 12">Belongs to the ABC-4 integral membrane protein family. FtsX subfamily.</text>
</comment>
<dbReference type="RefSeq" id="WP_304995554.1">
    <property type="nucleotide sequence ID" value="NZ_CP101717.1"/>
</dbReference>
<comment type="function">
    <text evidence="12">Part of the ABC transporter FtsEX involved in cellular division.</text>
</comment>
<gene>
    <name evidence="16" type="primary">ftsX</name>
    <name evidence="16" type="ORF">NFC81_00395</name>
</gene>
<feature type="transmembrane region" description="Helical" evidence="13">
    <location>
        <begin position="250"/>
        <end position="271"/>
    </location>
</feature>
<feature type="transmembrane region" description="Helical" evidence="13">
    <location>
        <begin position="291"/>
        <end position="315"/>
    </location>
</feature>
<dbReference type="GO" id="GO:0051301">
    <property type="term" value="P:cell division"/>
    <property type="evidence" value="ECO:0007669"/>
    <property type="project" value="UniProtKB-KW"/>
</dbReference>
<evidence type="ECO:0000256" key="1">
    <source>
        <dbReference type="ARBA" id="ARBA00004429"/>
    </source>
</evidence>
<proteinExistence type="inferred from homology"/>
<dbReference type="PANTHER" id="PTHR47755:SF1">
    <property type="entry name" value="CELL DIVISION PROTEIN FTSX"/>
    <property type="match status" value="1"/>
</dbReference>
<protein>
    <recommendedName>
        <fullName evidence="4 12">Cell division protein FtsX</fullName>
    </recommendedName>
</protein>
<dbReference type="InterPro" id="IPR003838">
    <property type="entry name" value="ABC3_permease_C"/>
</dbReference>
<keyword evidence="7 12" id="KW-0132">Cell division</keyword>
<dbReference type="EMBL" id="CP101717">
    <property type="protein sequence ID" value="WLD58268.1"/>
    <property type="molecule type" value="Genomic_DNA"/>
</dbReference>
<evidence type="ECO:0000256" key="8">
    <source>
        <dbReference type="ARBA" id="ARBA00022692"/>
    </source>
</evidence>
<evidence type="ECO:0000256" key="4">
    <source>
        <dbReference type="ARBA" id="ARBA00021907"/>
    </source>
</evidence>
<feature type="domain" description="ABC3 transporter permease C-terminal" evidence="14">
    <location>
        <begin position="201"/>
        <end position="324"/>
    </location>
</feature>
<evidence type="ECO:0000256" key="3">
    <source>
        <dbReference type="ARBA" id="ARBA00011160"/>
    </source>
</evidence>
<keyword evidence="10 12" id="KW-0472">Membrane</keyword>